<comment type="caution">
    <text evidence="1">The sequence shown here is derived from an EMBL/GenBank/DDBJ whole genome shotgun (WGS) entry which is preliminary data.</text>
</comment>
<organism evidence="1 2">
    <name type="scientific">Skermanella stibiiresistens SB22</name>
    <dbReference type="NCBI Taxonomy" id="1385369"/>
    <lineage>
        <taxon>Bacteria</taxon>
        <taxon>Pseudomonadati</taxon>
        <taxon>Pseudomonadota</taxon>
        <taxon>Alphaproteobacteria</taxon>
        <taxon>Rhodospirillales</taxon>
        <taxon>Azospirillaceae</taxon>
        <taxon>Skermanella</taxon>
    </lineage>
</organism>
<protein>
    <submittedName>
        <fullName evidence="1">Uncharacterized protein</fullName>
    </submittedName>
</protein>
<name>W9GQ18_9PROT</name>
<gene>
    <name evidence="1" type="ORF">N825_32660</name>
</gene>
<proteinExistence type="predicted"/>
<accession>W9GQ18</accession>
<evidence type="ECO:0000313" key="1">
    <source>
        <dbReference type="EMBL" id="EWY35859.1"/>
    </source>
</evidence>
<dbReference type="Proteomes" id="UP000019486">
    <property type="component" value="Unassembled WGS sequence"/>
</dbReference>
<dbReference type="AlphaFoldDB" id="W9GQ18"/>
<reference evidence="1 2" key="1">
    <citation type="submission" date="2013-08" db="EMBL/GenBank/DDBJ databases">
        <title>The genome sequence of Skermanella stibiiresistens.</title>
        <authorList>
            <person name="Zhu W."/>
            <person name="Wang G."/>
        </authorList>
    </citation>
    <scope>NUCLEOTIDE SEQUENCE [LARGE SCALE GENOMIC DNA]</scope>
    <source>
        <strain evidence="1 2">SB22</strain>
    </source>
</reference>
<sequence>MDQDLRTSLRRSRALIAQSRAAHDAAREATAHAASLCAESAMVMDEMGFRRSTLPGRARFP</sequence>
<dbReference type="EMBL" id="AVFL01000064">
    <property type="protein sequence ID" value="EWY35859.1"/>
    <property type="molecule type" value="Genomic_DNA"/>
</dbReference>
<evidence type="ECO:0000313" key="2">
    <source>
        <dbReference type="Proteomes" id="UP000019486"/>
    </source>
</evidence>
<keyword evidence="2" id="KW-1185">Reference proteome</keyword>